<organism evidence="2 3">
    <name type="scientific">Xenoophorus captivus</name>
    <dbReference type="NCBI Taxonomy" id="1517983"/>
    <lineage>
        <taxon>Eukaryota</taxon>
        <taxon>Metazoa</taxon>
        <taxon>Chordata</taxon>
        <taxon>Craniata</taxon>
        <taxon>Vertebrata</taxon>
        <taxon>Euteleostomi</taxon>
        <taxon>Actinopterygii</taxon>
        <taxon>Neopterygii</taxon>
        <taxon>Teleostei</taxon>
        <taxon>Neoteleostei</taxon>
        <taxon>Acanthomorphata</taxon>
        <taxon>Ovalentaria</taxon>
        <taxon>Atherinomorphae</taxon>
        <taxon>Cyprinodontiformes</taxon>
        <taxon>Goodeidae</taxon>
        <taxon>Xenoophorus</taxon>
    </lineage>
</organism>
<dbReference type="PANTHER" id="PTHR45990">
    <property type="entry name" value="DNA REPAIR PROTEIN REV1"/>
    <property type="match status" value="1"/>
</dbReference>
<gene>
    <name evidence="2" type="ORF">XENOCAPTIV_015998</name>
</gene>
<dbReference type="Gene3D" id="3.30.70.270">
    <property type="match status" value="1"/>
</dbReference>
<dbReference type="EMBL" id="JAHRIN010053731">
    <property type="protein sequence ID" value="MEQ2210590.1"/>
    <property type="molecule type" value="Genomic_DNA"/>
</dbReference>
<feature type="domain" description="UmuC" evidence="1">
    <location>
        <begin position="81"/>
        <end position="173"/>
    </location>
</feature>
<dbReference type="InterPro" id="IPR036775">
    <property type="entry name" value="DNA_pol_Y-fam_lit_finger_sf"/>
</dbReference>
<proteinExistence type="predicted"/>
<feature type="non-terminal residue" evidence="2">
    <location>
        <position position="1"/>
    </location>
</feature>
<evidence type="ECO:0000313" key="2">
    <source>
        <dbReference type="EMBL" id="MEQ2210590.1"/>
    </source>
</evidence>
<dbReference type="Pfam" id="PF00817">
    <property type="entry name" value="IMS"/>
    <property type="match status" value="1"/>
</dbReference>
<evidence type="ECO:0000259" key="1">
    <source>
        <dbReference type="PROSITE" id="PS50173"/>
    </source>
</evidence>
<name>A0ABV0RRB1_9TELE</name>
<dbReference type="SUPFAM" id="SSF56672">
    <property type="entry name" value="DNA/RNA polymerases"/>
    <property type="match status" value="1"/>
</dbReference>
<sequence length="251" mass="26954">KPVAVTSNRGLGKVPIRPGANHQVELQYYQSKYTHSQPERADDDLPVTPSQDIPNFYGNSADQDAAALSMAEIASCSYEASYTHDIEALSCDEALIDASSLLTEVGVSPDDLAKAIRGDIEEKTGCCASVGMGSNILLARLATRKAKPNGQYFLRSEEVDDFIRDLPVTSLPGGHTALHAGLLGQLIASAVIKLLHAMKLQVQDLRGVGIQVQQLEGNRLQPQDCRGSRTRSIKDMLLGQGSNSITNKGLI</sequence>
<evidence type="ECO:0000313" key="3">
    <source>
        <dbReference type="Proteomes" id="UP001434883"/>
    </source>
</evidence>
<dbReference type="InterPro" id="IPR001126">
    <property type="entry name" value="UmuC"/>
</dbReference>
<comment type="caution">
    <text evidence="2">The sequence shown here is derived from an EMBL/GenBank/DDBJ whole genome shotgun (WGS) entry which is preliminary data.</text>
</comment>
<dbReference type="PROSITE" id="PS50173">
    <property type="entry name" value="UMUC"/>
    <property type="match status" value="1"/>
</dbReference>
<accession>A0ABV0RRB1</accession>
<protein>
    <recommendedName>
        <fullName evidence="1">UmuC domain-containing protein</fullName>
    </recommendedName>
</protein>
<keyword evidence="3" id="KW-1185">Reference proteome</keyword>
<dbReference type="InterPro" id="IPR043128">
    <property type="entry name" value="Rev_trsase/Diguanyl_cyclase"/>
</dbReference>
<dbReference type="Proteomes" id="UP001434883">
    <property type="component" value="Unassembled WGS sequence"/>
</dbReference>
<dbReference type="InterPro" id="IPR043502">
    <property type="entry name" value="DNA/RNA_pol_sf"/>
</dbReference>
<dbReference type="Gene3D" id="3.30.1490.100">
    <property type="entry name" value="DNA polymerase, Y-family, little finger domain"/>
    <property type="match status" value="1"/>
</dbReference>
<reference evidence="2 3" key="1">
    <citation type="submission" date="2021-06" db="EMBL/GenBank/DDBJ databases">
        <authorList>
            <person name="Palmer J.M."/>
        </authorList>
    </citation>
    <scope>NUCLEOTIDE SEQUENCE [LARGE SCALE GENOMIC DNA]</scope>
    <source>
        <strain evidence="2 3">XC_2019</strain>
        <tissue evidence="2">Muscle</tissue>
    </source>
</reference>
<dbReference type="PANTHER" id="PTHR45990:SF1">
    <property type="entry name" value="DNA REPAIR PROTEIN REV1"/>
    <property type="match status" value="1"/>
</dbReference>